<dbReference type="PANTHER" id="PTHR43219">
    <property type="entry name" value="CRISPR-ASSOCIATED ENDONUCLEASE CAS1"/>
    <property type="match status" value="1"/>
</dbReference>
<keyword evidence="4 9" id="KW-0378">Hydrolase</keyword>
<feature type="binding site" evidence="9">
    <location>
        <position position="217"/>
    </location>
    <ligand>
        <name>Mn(2+)</name>
        <dbReference type="ChEBI" id="CHEBI:29035"/>
    </ligand>
</feature>
<evidence type="ECO:0000256" key="9">
    <source>
        <dbReference type="HAMAP-Rule" id="MF_01470"/>
    </source>
</evidence>
<keyword evidence="8 9" id="KW-0464">Manganese</keyword>
<comment type="cofactor">
    <cofactor evidence="9">
        <name>Mg(2+)</name>
        <dbReference type="ChEBI" id="CHEBI:18420"/>
    </cofactor>
    <cofactor evidence="9">
        <name>Mn(2+)</name>
        <dbReference type="ChEBI" id="CHEBI:29035"/>
    </cofactor>
</comment>
<dbReference type="Gene3D" id="3.100.10.20">
    <property type="entry name" value="CRISPR-associated endonuclease Cas1, N-terminal domain"/>
    <property type="match status" value="1"/>
</dbReference>
<accession>A0ABX1BJS3</accession>
<dbReference type="Proteomes" id="UP000696294">
    <property type="component" value="Unassembled WGS sequence"/>
</dbReference>
<name>A0ABX1BJS3_9ACTN</name>
<dbReference type="InterPro" id="IPR019858">
    <property type="entry name" value="CRISPR-assoc_Cas1_HMARI/TNEAP"/>
</dbReference>
<sequence length="326" mass="36443">MPAASRIYWLTTPCRIQRKDQSLCIERIGGAPVHIPITDVRDIVACESVDLNTAVIALLNRHHINVHFLSHYGDYAGSLLTADTSTSGQTVVAQARLADDTAASLDIARAIVTSAAANVRRVVDRKLLTRPMERLEASVAEAGTREELMGAEGTFRRSAWAVMDTRLPDWLKLDGRSRRPPRNAGNAFISYVNGIVYARILSAVRLTPLHSGVAFLHSTVERQRHSLVLDLSEVFKPLFAERLLLRLAGRGQLKPTHFDVDVNQAMLSETGRRLVVQTVRDELAVTVHHRGLGRNVAYDELLYLEALQLTRRCLEGVPYKPFKIWW</sequence>
<dbReference type="EMBL" id="JAATEP010000078">
    <property type="protein sequence ID" value="NJP97973.1"/>
    <property type="molecule type" value="Genomic_DNA"/>
</dbReference>
<keyword evidence="2 9" id="KW-0479">Metal-binding</keyword>
<comment type="function">
    <text evidence="9">CRISPR (clustered regularly interspaced short palindromic repeat), is an adaptive immune system that provides protection against mobile genetic elements (viruses, transposable elements and conjugative plasmids). CRISPR clusters contain spacers, sequences complementary to antecedent mobile elements, and target invading nucleic acids. CRISPR clusters are transcribed and processed into CRISPR RNA (crRNA). Acts as a dsDNA endonuclease. Involved in the integration of spacer DNA into the CRISPR cassette.</text>
</comment>
<organism evidence="10 11">
    <name type="scientific">Nonomuraea composti</name>
    <dbReference type="NCBI Taxonomy" id="2720023"/>
    <lineage>
        <taxon>Bacteria</taxon>
        <taxon>Bacillati</taxon>
        <taxon>Actinomycetota</taxon>
        <taxon>Actinomycetes</taxon>
        <taxon>Streptosporangiales</taxon>
        <taxon>Streptosporangiaceae</taxon>
        <taxon>Nonomuraea</taxon>
    </lineage>
</organism>
<reference evidence="10 11" key="1">
    <citation type="submission" date="2020-03" db="EMBL/GenBank/DDBJ databases">
        <title>WGS of actinomycetes isolated from Thailand.</title>
        <authorList>
            <person name="Thawai C."/>
        </authorList>
    </citation>
    <scope>NUCLEOTIDE SEQUENCE [LARGE SCALE GENOMIC DNA]</scope>
    <source>
        <strain evidence="10 11">FMUSA5-5</strain>
    </source>
</reference>
<dbReference type="Pfam" id="PF01867">
    <property type="entry name" value="Cas_Cas1"/>
    <property type="match status" value="1"/>
</dbReference>
<protein>
    <recommendedName>
        <fullName evidence="9">CRISPR-associated endonuclease Cas1</fullName>
        <ecNumber evidence="9">3.1.-.-</ecNumber>
    </recommendedName>
</protein>
<keyword evidence="3 9" id="KW-0255">Endonuclease</keyword>
<evidence type="ECO:0000256" key="1">
    <source>
        <dbReference type="ARBA" id="ARBA00022722"/>
    </source>
</evidence>
<dbReference type="GO" id="GO:0004519">
    <property type="term" value="F:endonuclease activity"/>
    <property type="evidence" value="ECO:0007669"/>
    <property type="project" value="UniProtKB-KW"/>
</dbReference>
<dbReference type="NCBIfam" id="TIGR00287">
    <property type="entry name" value="cas1"/>
    <property type="match status" value="1"/>
</dbReference>
<gene>
    <name evidence="9 10" type="primary">cas1</name>
    <name evidence="10" type="ORF">HCN51_52595</name>
</gene>
<feature type="binding site" evidence="9">
    <location>
        <position position="233"/>
    </location>
    <ligand>
        <name>Mn(2+)</name>
        <dbReference type="ChEBI" id="CHEBI:29035"/>
    </ligand>
</feature>
<evidence type="ECO:0000256" key="4">
    <source>
        <dbReference type="ARBA" id="ARBA00022801"/>
    </source>
</evidence>
<dbReference type="InterPro" id="IPR042206">
    <property type="entry name" value="CRISPR-assoc_Cas1_C"/>
</dbReference>
<comment type="similarity">
    <text evidence="9">Belongs to the CRISPR-associated endonuclease Cas1 family.</text>
</comment>
<comment type="subunit">
    <text evidence="9">Homodimer, forms a heterotetramer with a Cas2 homodimer.</text>
</comment>
<dbReference type="EC" id="3.1.-.-" evidence="9"/>
<keyword evidence="6 9" id="KW-0051">Antiviral defense</keyword>
<evidence type="ECO:0000256" key="7">
    <source>
        <dbReference type="ARBA" id="ARBA00023125"/>
    </source>
</evidence>
<keyword evidence="5 9" id="KW-0460">Magnesium</keyword>
<keyword evidence="11" id="KW-1185">Reference proteome</keyword>
<evidence type="ECO:0000313" key="11">
    <source>
        <dbReference type="Proteomes" id="UP000696294"/>
    </source>
</evidence>
<feature type="binding site" evidence="9">
    <location>
        <position position="152"/>
    </location>
    <ligand>
        <name>Mn(2+)</name>
        <dbReference type="ChEBI" id="CHEBI:29035"/>
    </ligand>
</feature>
<evidence type="ECO:0000256" key="3">
    <source>
        <dbReference type="ARBA" id="ARBA00022759"/>
    </source>
</evidence>
<keyword evidence="7 9" id="KW-0238">DNA-binding</keyword>
<evidence type="ECO:0000256" key="5">
    <source>
        <dbReference type="ARBA" id="ARBA00022842"/>
    </source>
</evidence>
<proteinExistence type="inferred from homology"/>
<dbReference type="PANTHER" id="PTHR43219:SF2">
    <property type="entry name" value="CRISPR-ASSOCIATED ENDONUCLEASE CAS1"/>
    <property type="match status" value="1"/>
</dbReference>
<evidence type="ECO:0000256" key="2">
    <source>
        <dbReference type="ARBA" id="ARBA00022723"/>
    </source>
</evidence>
<evidence type="ECO:0000256" key="6">
    <source>
        <dbReference type="ARBA" id="ARBA00023118"/>
    </source>
</evidence>
<dbReference type="RefSeq" id="WP_168021091.1">
    <property type="nucleotide sequence ID" value="NZ_JAATEP010000078.1"/>
</dbReference>
<keyword evidence="1 9" id="KW-0540">Nuclease</keyword>
<evidence type="ECO:0000256" key="8">
    <source>
        <dbReference type="ARBA" id="ARBA00023211"/>
    </source>
</evidence>
<dbReference type="HAMAP" id="MF_01470">
    <property type="entry name" value="Cas1"/>
    <property type="match status" value="1"/>
</dbReference>
<evidence type="ECO:0000313" key="10">
    <source>
        <dbReference type="EMBL" id="NJP97973.1"/>
    </source>
</evidence>
<dbReference type="InterPro" id="IPR042211">
    <property type="entry name" value="CRISPR-assoc_Cas1_N"/>
</dbReference>
<comment type="caution">
    <text evidence="10">The sequence shown here is derived from an EMBL/GenBank/DDBJ whole genome shotgun (WGS) entry which is preliminary data.</text>
</comment>
<dbReference type="Gene3D" id="1.20.120.920">
    <property type="entry name" value="CRISPR-associated endonuclease Cas1, C-terminal domain"/>
    <property type="match status" value="1"/>
</dbReference>
<dbReference type="InterPro" id="IPR002729">
    <property type="entry name" value="CRISPR-assoc_Cas1"/>
</dbReference>